<protein>
    <submittedName>
        <fullName evidence="1">Uncharacterized protein</fullName>
    </submittedName>
</protein>
<dbReference type="EMBL" id="GBRH01249577">
    <property type="protein sequence ID" value="JAD48318.1"/>
    <property type="molecule type" value="Transcribed_RNA"/>
</dbReference>
<name>A0A0A9AEJ1_ARUDO</name>
<accession>A0A0A9AEJ1</accession>
<dbReference type="AlphaFoldDB" id="A0A0A9AEJ1"/>
<reference evidence="1" key="2">
    <citation type="journal article" date="2015" name="Data Brief">
        <title>Shoot transcriptome of the giant reed, Arundo donax.</title>
        <authorList>
            <person name="Barrero R.A."/>
            <person name="Guerrero F.D."/>
            <person name="Moolhuijzen P."/>
            <person name="Goolsby J.A."/>
            <person name="Tidwell J."/>
            <person name="Bellgard S.E."/>
            <person name="Bellgard M.I."/>
        </authorList>
    </citation>
    <scope>NUCLEOTIDE SEQUENCE</scope>
    <source>
        <tissue evidence="1">Shoot tissue taken approximately 20 cm above the soil surface</tissue>
    </source>
</reference>
<reference evidence="1" key="1">
    <citation type="submission" date="2014-09" db="EMBL/GenBank/DDBJ databases">
        <authorList>
            <person name="Magalhaes I.L.F."/>
            <person name="Oliveira U."/>
            <person name="Santos F.R."/>
            <person name="Vidigal T.H.D.A."/>
            <person name="Brescovit A.D."/>
            <person name="Santos A.J."/>
        </authorList>
    </citation>
    <scope>NUCLEOTIDE SEQUENCE</scope>
    <source>
        <tissue evidence="1">Shoot tissue taken approximately 20 cm above the soil surface</tissue>
    </source>
</reference>
<proteinExistence type="predicted"/>
<organism evidence="1">
    <name type="scientific">Arundo donax</name>
    <name type="common">Giant reed</name>
    <name type="synonym">Donax arundinaceus</name>
    <dbReference type="NCBI Taxonomy" id="35708"/>
    <lineage>
        <taxon>Eukaryota</taxon>
        <taxon>Viridiplantae</taxon>
        <taxon>Streptophyta</taxon>
        <taxon>Embryophyta</taxon>
        <taxon>Tracheophyta</taxon>
        <taxon>Spermatophyta</taxon>
        <taxon>Magnoliopsida</taxon>
        <taxon>Liliopsida</taxon>
        <taxon>Poales</taxon>
        <taxon>Poaceae</taxon>
        <taxon>PACMAD clade</taxon>
        <taxon>Arundinoideae</taxon>
        <taxon>Arundineae</taxon>
        <taxon>Arundo</taxon>
    </lineage>
</organism>
<sequence>MSYNKLNISMNIRLFMQSYQDQDTWYDINELCHQLLPLLPM</sequence>
<evidence type="ECO:0000313" key="1">
    <source>
        <dbReference type="EMBL" id="JAD48318.1"/>
    </source>
</evidence>